<dbReference type="RefSeq" id="XP_035660722.1">
    <property type="nucleotide sequence ID" value="XM_035804829.1"/>
</dbReference>
<feature type="compositionally biased region" description="Polar residues" evidence="1">
    <location>
        <begin position="1141"/>
        <end position="1155"/>
    </location>
</feature>
<name>A0A9J7HNY4_BRAFL</name>
<feature type="region of interest" description="Disordered" evidence="1">
    <location>
        <begin position="1135"/>
        <end position="1197"/>
    </location>
</feature>
<keyword evidence="3" id="KW-1185">Reference proteome</keyword>
<feature type="compositionally biased region" description="Basic and acidic residues" evidence="1">
    <location>
        <begin position="897"/>
        <end position="907"/>
    </location>
</feature>
<evidence type="ECO:0000313" key="4">
    <source>
        <dbReference type="RefSeq" id="XP_035660722.1"/>
    </source>
</evidence>
<feature type="region of interest" description="Disordered" evidence="1">
    <location>
        <begin position="41"/>
        <end position="79"/>
    </location>
</feature>
<dbReference type="RefSeq" id="XP_035660723.1">
    <property type="nucleotide sequence ID" value="XM_035804830.1"/>
</dbReference>
<dbReference type="GeneID" id="118405365"/>
<dbReference type="KEGG" id="bfo:118405365"/>
<dbReference type="GO" id="GO:0005102">
    <property type="term" value="F:signaling receptor binding"/>
    <property type="evidence" value="ECO:0007669"/>
    <property type="project" value="InterPro"/>
</dbReference>
<feature type="compositionally biased region" description="Basic residues" evidence="1">
    <location>
        <begin position="1527"/>
        <end position="1537"/>
    </location>
</feature>
<evidence type="ECO:0000259" key="2">
    <source>
        <dbReference type="SMART" id="SM01257"/>
    </source>
</evidence>
<feature type="compositionally biased region" description="Basic and acidic residues" evidence="1">
    <location>
        <begin position="410"/>
        <end position="430"/>
    </location>
</feature>
<reference evidence="4 5" key="2">
    <citation type="submission" date="2025-04" db="UniProtKB">
        <authorList>
            <consortium name="RefSeq"/>
        </authorList>
    </citation>
    <scope>IDENTIFICATION</scope>
    <source>
        <strain evidence="4 5">S238N-H82</strain>
        <tissue evidence="4 5">Testes</tissue>
    </source>
</reference>
<gene>
    <name evidence="4 5" type="primary">LOC118405365</name>
</gene>
<organism evidence="3 4">
    <name type="scientific">Branchiostoma floridae</name>
    <name type="common">Florida lancelet</name>
    <name type="synonym">Amphioxus</name>
    <dbReference type="NCBI Taxonomy" id="7739"/>
    <lineage>
        <taxon>Eukaryota</taxon>
        <taxon>Metazoa</taxon>
        <taxon>Chordata</taxon>
        <taxon>Cephalochordata</taxon>
        <taxon>Leptocardii</taxon>
        <taxon>Amphioxiformes</taxon>
        <taxon>Branchiostomatidae</taxon>
        <taxon>Branchiostoma</taxon>
    </lineage>
</organism>
<dbReference type="PANTHER" id="PTHR17469">
    <property type="entry name" value="SPERM SPECIFIC ANTIGEN 2-RELATED"/>
    <property type="match status" value="1"/>
</dbReference>
<feature type="domain" description="ITPR-interacting" evidence="2">
    <location>
        <begin position="187"/>
        <end position="350"/>
    </location>
</feature>
<dbReference type="Pfam" id="PF14722">
    <property type="entry name" value="KRAP_IP3R_bind"/>
    <property type="match status" value="1"/>
</dbReference>
<dbReference type="InterPro" id="IPR043444">
    <property type="entry name" value="TESPA1-like"/>
</dbReference>
<evidence type="ECO:0000256" key="1">
    <source>
        <dbReference type="SAM" id="MobiDB-lite"/>
    </source>
</evidence>
<protein>
    <submittedName>
        <fullName evidence="4 5">Uncharacterized protein LOC118405365 isoform X1</fullName>
    </submittedName>
</protein>
<evidence type="ECO:0000313" key="5">
    <source>
        <dbReference type="RefSeq" id="XP_035660723.1"/>
    </source>
</evidence>
<dbReference type="Proteomes" id="UP000001554">
    <property type="component" value="Chromosome 18"/>
</dbReference>
<feature type="region of interest" description="Disordered" evidence="1">
    <location>
        <begin position="648"/>
        <end position="669"/>
    </location>
</feature>
<feature type="compositionally biased region" description="Polar residues" evidence="1">
    <location>
        <begin position="652"/>
        <end position="662"/>
    </location>
</feature>
<feature type="region of interest" description="Disordered" evidence="1">
    <location>
        <begin position="373"/>
        <end position="439"/>
    </location>
</feature>
<dbReference type="PANTHER" id="PTHR17469:SF15">
    <property type="entry name" value="ITPR-INTERACTING DOMAIN-CONTAINING PROTEIN"/>
    <property type="match status" value="1"/>
</dbReference>
<dbReference type="InterPro" id="IPR029325">
    <property type="entry name" value="ITPR-bd"/>
</dbReference>
<accession>A0A9J7HNY4</accession>
<feature type="region of interest" description="Disordered" evidence="1">
    <location>
        <begin position="1509"/>
        <end position="1537"/>
    </location>
</feature>
<evidence type="ECO:0000313" key="3">
    <source>
        <dbReference type="Proteomes" id="UP000001554"/>
    </source>
</evidence>
<feature type="compositionally biased region" description="Polar residues" evidence="1">
    <location>
        <begin position="70"/>
        <end position="79"/>
    </location>
</feature>
<proteinExistence type="predicted"/>
<feature type="region of interest" description="Disordered" evidence="1">
    <location>
        <begin position="897"/>
        <end position="945"/>
    </location>
</feature>
<dbReference type="OrthoDB" id="10035684at2759"/>
<feature type="region of interest" description="Disordered" evidence="1">
    <location>
        <begin position="314"/>
        <end position="357"/>
    </location>
</feature>
<feature type="compositionally biased region" description="Basic and acidic residues" evidence="1">
    <location>
        <begin position="1156"/>
        <end position="1177"/>
    </location>
</feature>
<reference evidence="3" key="1">
    <citation type="journal article" date="2020" name="Nat. Ecol. Evol.">
        <title>Deeply conserved synteny resolves early events in vertebrate evolution.</title>
        <authorList>
            <person name="Simakov O."/>
            <person name="Marletaz F."/>
            <person name="Yue J.X."/>
            <person name="O'Connell B."/>
            <person name="Jenkins J."/>
            <person name="Brandt A."/>
            <person name="Calef R."/>
            <person name="Tung C.H."/>
            <person name="Huang T.K."/>
            <person name="Schmutz J."/>
            <person name="Satoh N."/>
            <person name="Yu J.K."/>
            <person name="Putnam N.H."/>
            <person name="Green R.E."/>
            <person name="Rokhsar D.S."/>
        </authorList>
    </citation>
    <scope>NUCLEOTIDE SEQUENCE [LARGE SCALE GENOMIC DNA]</scope>
    <source>
        <strain evidence="3">S238N-H82</strain>
    </source>
</reference>
<sequence length="1537" mass="169852">MYEDQTETCEPVVLTLPHSSSQQRWTGPNLSSRPVQLEEITHDPVGSPDYPYTMATDDTCETSKELPGPSRTQSTRSCSLSSQESVKQWLKSVDQDAVSLYPGEYAVSVDDPLTDTEAEDGEMEYPFSGKISRGDGTEDDLTLGSEAKLLDPAVTTVSEGVPPASAVFAGTHCYWLSNHARMSRQARLMQMGESFESYATETSTQTSLSSNSIEGLLQSRTCDPEELLLSLGFGGGRDENRSLRVPERFLQQQSQCGGVDLSQFMARERGQDSAMQGWAGLYECPVSTLYHRRMSTGSIPAYSQHGTYGMTKSTWSSCQPSTDDRQDMTAHSSPLRRSVTVSNDNLVPRPASTGGNNAVVMGEVEDLGVQTLQQPTDKHPGHSASTSTKVQQRRTKRATLVKQRSAESFSLDKDSRLSEDNAAKSHDNRGKMRKRSLSMPHIQCILEPVKEESPHSSLENTLHSKELSEMLQNVREQEFSVGLEETLGRICYSPSDAEDNNWTSIPQTSAGVAGVSPMTQSRDLPDVHVNVQFTMESPGGAAVEEKREAKERIAVVISPDATGVQGLLPKRKTCRLAKVPNVDAESPPEELLLPRSRLTSTPEDTPVCLSVPQQHAACPQESFDMEEIGSTDVSPEEGAWCTHLVRTPGSLPHQNSTQSDSSGFADDSYMGSDPPGLMETVKMEGLGSSAESLASTRSVQTVIHMDTSQGAPIDGDWRQENDVMGFSSYCPMQFAVEIHHDSECPSPENHYVQESITINKDPGKTICHSEDSILGNGNVDVCPSSVPNVALSKIHTGKKRVESGDSYVHCGNFFEDHRVEKCPFQDADLSGCSSEEVLPLFSISDDDGHCEAIVSQGTSLYSAVEMCSRDNTASSGKKAQDTETPIILEGPIDFNIKDYNDDQKSSTDPKFTSQSGCQSAEEDLTHSSEPTHDVSSVGSQPEKSVQTATLQFPAQLSQHFTVVDGILNRLKNSIEKVTSQCHDSDGDQDVKITLQQTTEHLEWPEDVRKNIAPETLHHVRGVPYIDSAGQPVFPVRITSAINVELSQGSPHVCKKYVLVEETKHYTKAEGKEGVKEVAVRRKKEITAPPTTGSRRLGENLPENEKQESGEKVLHNLQLFVEEARGKFLIRREADCEGSDGKSPNVSLQSCPTADKTSGEDLKEGLQEWEKKSHKDNTQCHGESSMMQMEHQSEGGRKRAPSIAEEMNLDIMEPVNRYTAEGIASDLRKTSSEVSITNSPGGTDDLSAAKGHPLQDYWTLAALVMASRHEKLSELQLGPPGNYDLHYTFPKQHLIQEVSLACCCVAQYRGQLVQLELLFTQCYAAFYSHMTAQERLEVEWLVLLRAEVLREAEELETMLASHLQAVRTEDSAVFLADKPPSSMTKLQLLGQLIELLKEQGQMQQALAFLVQTPATQHNVCTPALPAPPMDTPKHGELLVTDREQLQREVREIREELSTEREDRQRDMDKNLHRLRLSIMADVRQEIAEQMKLLRLQLQAKEEEVRMLRLQMKQQTKTQRDEGEGGSQRAKKSIRVTQL</sequence>
<dbReference type="SMART" id="SM01257">
    <property type="entry name" value="KRAP_IP3R_bind"/>
    <property type="match status" value="1"/>
</dbReference>
<feature type="compositionally biased region" description="Polar residues" evidence="1">
    <location>
        <begin position="908"/>
        <end position="918"/>
    </location>
</feature>
<feature type="compositionally biased region" description="Basic and acidic residues" evidence="1">
    <location>
        <begin position="923"/>
        <end position="932"/>
    </location>
</feature>
<feature type="compositionally biased region" description="Polar residues" evidence="1">
    <location>
        <begin position="933"/>
        <end position="945"/>
    </location>
</feature>
<feature type="region of interest" description="Disordered" evidence="1">
    <location>
        <begin position="1080"/>
        <end position="1109"/>
    </location>
</feature>